<proteinExistence type="predicted"/>
<evidence type="ECO:0000313" key="1">
    <source>
        <dbReference type="EMBL" id="KAJ4965039.1"/>
    </source>
</evidence>
<dbReference type="OrthoDB" id="1154031at2759"/>
<sequence length="103" mass="11622">MAMAAIEKQPEAAAGDEMCTAKTMKQGEGLRQYYLQHIHDLQLQELHIAKTLNLSAKKEKQSKVIQLYWRLPTNTWCKVNVYGCSLGNPKESAVGSVIRDWTS</sequence>
<dbReference type="EMBL" id="JAMYWD010000007">
    <property type="protein sequence ID" value="KAJ4965039.1"/>
    <property type="molecule type" value="Genomic_DNA"/>
</dbReference>
<name>A0A9Q0HFN1_9MAGN</name>
<gene>
    <name evidence="1" type="ORF">NE237_016888</name>
</gene>
<dbReference type="AlphaFoldDB" id="A0A9Q0HFN1"/>
<evidence type="ECO:0000313" key="2">
    <source>
        <dbReference type="Proteomes" id="UP001141806"/>
    </source>
</evidence>
<keyword evidence="2" id="KW-1185">Reference proteome</keyword>
<dbReference type="Proteomes" id="UP001141806">
    <property type="component" value="Unassembled WGS sequence"/>
</dbReference>
<organism evidence="1 2">
    <name type="scientific">Protea cynaroides</name>
    <dbReference type="NCBI Taxonomy" id="273540"/>
    <lineage>
        <taxon>Eukaryota</taxon>
        <taxon>Viridiplantae</taxon>
        <taxon>Streptophyta</taxon>
        <taxon>Embryophyta</taxon>
        <taxon>Tracheophyta</taxon>
        <taxon>Spermatophyta</taxon>
        <taxon>Magnoliopsida</taxon>
        <taxon>Proteales</taxon>
        <taxon>Proteaceae</taxon>
        <taxon>Protea</taxon>
    </lineage>
</organism>
<comment type="caution">
    <text evidence="1">The sequence shown here is derived from an EMBL/GenBank/DDBJ whole genome shotgun (WGS) entry which is preliminary data.</text>
</comment>
<protein>
    <submittedName>
        <fullName evidence="1">Uncharacterized protein</fullName>
    </submittedName>
</protein>
<reference evidence="1" key="1">
    <citation type="journal article" date="2023" name="Plant J.">
        <title>The genome of the king protea, Protea cynaroides.</title>
        <authorList>
            <person name="Chang J."/>
            <person name="Duong T.A."/>
            <person name="Schoeman C."/>
            <person name="Ma X."/>
            <person name="Roodt D."/>
            <person name="Barker N."/>
            <person name="Li Z."/>
            <person name="Van de Peer Y."/>
            <person name="Mizrachi E."/>
        </authorList>
    </citation>
    <scope>NUCLEOTIDE SEQUENCE</scope>
    <source>
        <tissue evidence="1">Young leaves</tissue>
    </source>
</reference>
<accession>A0A9Q0HFN1</accession>